<sequence length="188" mass="21278">MKTRKSKPPQLSVSGRQKRIKKVTWNFDDEITKVIEKGREIGVDFKFKPTSNREDEGDKQYKGERWILEEEVTKVIETGAALGIVFNGREAEIIEFLSSGKREDEASFNVGLGKDVKRRKVKRVVKFQNLAVLFIQETKRDVFDSSLIRSIGGSILTRGVGVEVVGSAGGLMTLWDEDQLWVSHCMTN</sequence>
<protein>
    <submittedName>
        <fullName evidence="1">Uncharacterized protein</fullName>
    </submittedName>
</protein>
<keyword evidence="2" id="KW-1185">Reference proteome</keyword>
<reference evidence="1" key="2">
    <citation type="submission" date="2023-02" db="EMBL/GenBank/DDBJ databases">
        <authorList>
            <person name="Swenson N.G."/>
            <person name="Wegrzyn J.L."/>
            <person name="Mcevoy S.L."/>
        </authorList>
    </citation>
    <scope>NUCLEOTIDE SEQUENCE</scope>
    <source>
        <strain evidence="1">91603</strain>
        <tissue evidence="1">Leaf</tissue>
    </source>
</reference>
<dbReference type="Proteomes" id="UP001064489">
    <property type="component" value="Chromosome 2"/>
</dbReference>
<evidence type="ECO:0000313" key="1">
    <source>
        <dbReference type="EMBL" id="KAI9162211.1"/>
    </source>
</evidence>
<dbReference type="EMBL" id="JAJSOW010000106">
    <property type="protein sequence ID" value="KAI9162211.1"/>
    <property type="molecule type" value="Genomic_DNA"/>
</dbReference>
<comment type="caution">
    <text evidence="1">The sequence shown here is derived from an EMBL/GenBank/DDBJ whole genome shotgun (WGS) entry which is preliminary data.</text>
</comment>
<accession>A0AAD5IHB1</accession>
<proteinExistence type="predicted"/>
<dbReference type="AlphaFoldDB" id="A0AAD5IHB1"/>
<evidence type="ECO:0000313" key="2">
    <source>
        <dbReference type="Proteomes" id="UP001064489"/>
    </source>
</evidence>
<organism evidence="1 2">
    <name type="scientific">Acer negundo</name>
    <name type="common">Box elder</name>
    <dbReference type="NCBI Taxonomy" id="4023"/>
    <lineage>
        <taxon>Eukaryota</taxon>
        <taxon>Viridiplantae</taxon>
        <taxon>Streptophyta</taxon>
        <taxon>Embryophyta</taxon>
        <taxon>Tracheophyta</taxon>
        <taxon>Spermatophyta</taxon>
        <taxon>Magnoliopsida</taxon>
        <taxon>eudicotyledons</taxon>
        <taxon>Gunneridae</taxon>
        <taxon>Pentapetalae</taxon>
        <taxon>rosids</taxon>
        <taxon>malvids</taxon>
        <taxon>Sapindales</taxon>
        <taxon>Sapindaceae</taxon>
        <taxon>Hippocastanoideae</taxon>
        <taxon>Acereae</taxon>
        <taxon>Acer</taxon>
    </lineage>
</organism>
<reference evidence="1" key="1">
    <citation type="journal article" date="2022" name="Plant J.">
        <title>Strategies of tolerance reflected in two North American maple genomes.</title>
        <authorList>
            <person name="McEvoy S.L."/>
            <person name="Sezen U.U."/>
            <person name="Trouern-Trend A."/>
            <person name="McMahon S.M."/>
            <person name="Schaberg P.G."/>
            <person name="Yang J."/>
            <person name="Wegrzyn J.L."/>
            <person name="Swenson N.G."/>
        </authorList>
    </citation>
    <scope>NUCLEOTIDE SEQUENCE</scope>
    <source>
        <strain evidence="1">91603</strain>
    </source>
</reference>
<gene>
    <name evidence="1" type="ORF">LWI28_024947</name>
</gene>
<name>A0AAD5IHB1_ACENE</name>